<organism evidence="1 2">
    <name type="scientific">Anaerovibrio lipolyticus DSM 3074</name>
    <dbReference type="NCBI Taxonomy" id="1120997"/>
    <lineage>
        <taxon>Bacteria</taxon>
        <taxon>Bacillati</taxon>
        <taxon>Bacillota</taxon>
        <taxon>Negativicutes</taxon>
        <taxon>Selenomonadales</taxon>
        <taxon>Selenomonadaceae</taxon>
        <taxon>Anaerovibrio</taxon>
    </lineage>
</organism>
<dbReference type="InterPro" id="IPR003772">
    <property type="entry name" value="YceD"/>
</dbReference>
<name>A0A1M6AWH2_9FIRM</name>
<gene>
    <name evidence="1" type="ORF">SAMN02745671_00490</name>
</gene>
<protein>
    <recommendedName>
        <fullName evidence="3">ACR, COG1399</fullName>
    </recommendedName>
</protein>
<reference evidence="1 2" key="1">
    <citation type="submission" date="2016-11" db="EMBL/GenBank/DDBJ databases">
        <authorList>
            <person name="Jaros S."/>
            <person name="Januszkiewicz K."/>
            <person name="Wedrychowicz H."/>
        </authorList>
    </citation>
    <scope>NUCLEOTIDE SEQUENCE [LARGE SCALE GENOMIC DNA]</scope>
    <source>
        <strain evidence="1 2">DSM 3074</strain>
    </source>
</reference>
<evidence type="ECO:0000313" key="1">
    <source>
        <dbReference type="EMBL" id="SHI40835.1"/>
    </source>
</evidence>
<evidence type="ECO:0008006" key="3">
    <source>
        <dbReference type="Google" id="ProtNLM"/>
    </source>
</evidence>
<accession>A0A1M6AWH2</accession>
<dbReference type="Pfam" id="PF02620">
    <property type="entry name" value="YceD"/>
    <property type="match status" value="1"/>
</dbReference>
<dbReference type="PANTHER" id="PTHR34374:SF1">
    <property type="entry name" value="LARGE RIBOSOMAL RNA SUBUNIT ACCUMULATION PROTEIN YCED HOMOLOG 1, CHLOROPLASTIC"/>
    <property type="match status" value="1"/>
</dbReference>
<dbReference type="PANTHER" id="PTHR34374">
    <property type="entry name" value="LARGE RIBOSOMAL RNA SUBUNIT ACCUMULATION PROTEIN YCED HOMOLOG 1, CHLOROPLASTIC"/>
    <property type="match status" value="1"/>
</dbReference>
<dbReference type="Proteomes" id="UP000191240">
    <property type="component" value="Unassembled WGS sequence"/>
</dbReference>
<dbReference type="AlphaFoldDB" id="A0A1M6AWH2"/>
<proteinExistence type="predicted"/>
<dbReference type="EMBL" id="FQYW01000005">
    <property type="protein sequence ID" value="SHI40835.1"/>
    <property type="molecule type" value="Genomic_DNA"/>
</dbReference>
<sequence length="194" mass="21641">MFFVKGILLTNNIAVAIINEVDIYMMKINIIEANENLGSPVSFEFISNAQELDAVHENYSFDGDIVVKGEFVATGRGYRVSGQISCTKSFVCDRCLEQSSQQQVHDFDEAYQRRGQGYAEDDQDVNYFDGEQVDISPMIRDVLLSDQPLNNICNADCRGLCLKCGANLNHGDCGCDRTVIDPRLAALQQLLIKK</sequence>
<evidence type="ECO:0000313" key="2">
    <source>
        <dbReference type="Proteomes" id="UP000191240"/>
    </source>
</evidence>